<proteinExistence type="predicted"/>
<evidence type="ECO:0000313" key="2">
    <source>
        <dbReference type="Proteomes" id="UP000814033"/>
    </source>
</evidence>
<dbReference type="EMBL" id="MU276255">
    <property type="protein sequence ID" value="KAI0039860.1"/>
    <property type="molecule type" value="Genomic_DNA"/>
</dbReference>
<feature type="non-terminal residue" evidence="1">
    <location>
        <position position="99"/>
    </location>
</feature>
<reference evidence="1" key="2">
    <citation type="journal article" date="2022" name="New Phytol.">
        <title>Evolutionary transition to the ectomycorrhizal habit in the genomes of a hyperdiverse lineage of mushroom-forming fungi.</title>
        <authorList>
            <person name="Looney B."/>
            <person name="Miyauchi S."/>
            <person name="Morin E."/>
            <person name="Drula E."/>
            <person name="Courty P.E."/>
            <person name="Kohler A."/>
            <person name="Kuo A."/>
            <person name="LaButti K."/>
            <person name="Pangilinan J."/>
            <person name="Lipzen A."/>
            <person name="Riley R."/>
            <person name="Andreopoulos W."/>
            <person name="He G."/>
            <person name="Johnson J."/>
            <person name="Nolan M."/>
            <person name="Tritt A."/>
            <person name="Barry K.W."/>
            <person name="Grigoriev I.V."/>
            <person name="Nagy L.G."/>
            <person name="Hibbett D."/>
            <person name="Henrissat B."/>
            <person name="Matheny P.B."/>
            <person name="Labbe J."/>
            <person name="Martin F.M."/>
        </authorList>
    </citation>
    <scope>NUCLEOTIDE SEQUENCE</scope>
    <source>
        <strain evidence="1">FP105234-sp</strain>
    </source>
</reference>
<dbReference type="Proteomes" id="UP000814033">
    <property type="component" value="Unassembled WGS sequence"/>
</dbReference>
<sequence>LLLDHRSDVHATDNEGQTALHLVAGWASWAVEIAVPILMRSGADVNARDHSGRTPLLAACSVPIAYPERKLHTARVLFEHGASGSVVDAAGKTALHIFA</sequence>
<protein>
    <submittedName>
        <fullName evidence="1">Ankyrin</fullName>
    </submittedName>
</protein>
<keyword evidence="2" id="KW-1185">Reference proteome</keyword>
<comment type="caution">
    <text evidence="1">The sequence shown here is derived from an EMBL/GenBank/DDBJ whole genome shotgun (WGS) entry which is preliminary data.</text>
</comment>
<feature type="non-terminal residue" evidence="1">
    <location>
        <position position="1"/>
    </location>
</feature>
<organism evidence="1 2">
    <name type="scientific">Auriscalpium vulgare</name>
    <dbReference type="NCBI Taxonomy" id="40419"/>
    <lineage>
        <taxon>Eukaryota</taxon>
        <taxon>Fungi</taxon>
        <taxon>Dikarya</taxon>
        <taxon>Basidiomycota</taxon>
        <taxon>Agaricomycotina</taxon>
        <taxon>Agaricomycetes</taxon>
        <taxon>Russulales</taxon>
        <taxon>Auriscalpiaceae</taxon>
        <taxon>Auriscalpium</taxon>
    </lineage>
</organism>
<reference evidence="1" key="1">
    <citation type="submission" date="2021-02" db="EMBL/GenBank/DDBJ databases">
        <authorList>
            <consortium name="DOE Joint Genome Institute"/>
            <person name="Ahrendt S."/>
            <person name="Looney B.P."/>
            <person name="Miyauchi S."/>
            <person name="Morin E."/>
            <person name="Drula E."/>
            <person name="Courty P.E."/>
            <person name="Chicoki N."/>
            <person name="Fauchery L."/>
            <person name="Kohler A."/>
            <person name="Kuo A."/>
            <person name="Labutti K."/>
            <person name="Pangilinan J."/>
            <person name="Lipzen A."/>
            <person name="Riley R."/>
            <person name="Andreopoulos W."/>
            <person name="He G."/>
            <person name="Johnson J."/>
            <person name="Barry K.W."/>
            <person name="Grigoriev I.V."/>
            <person name="Nagy L."/>
            <person name="Hibbett D."/>
            <person name="Henrissat B."/>
            <person name="Matheny P.B."/>
            <person name="Labbe J."/>
            <person name="Martin F."/>
        </authorList>
    </citation>
    <scope>NUCLEOTIDE SEQUENCE</scope>
    <source>
        <strain evidence="1">FP105234-sp</strain>
    </source>
</reference>
<gene>
    <name evidence="1" type="ORF">FA95DRAFT_1454710</name>
</gene>
<evidence type="ECO:0000313" key="1">
    <source>
        <dbReference type="EMBL" id="KAI0039860.1"/>
    </source>
</evidence>
<accession>A0ACB8R7E1</accession>
<name>A0ACB8R7E1_9AGAM</name>